<sequence length="796" mass="88059">MKPRWLSPLRQRLALREWLALLLILMTIAAIASWQNGLSRLDQSRYDLFLSTASKPTPDDIIIVAIDDYSLAQLGRWPWPRSTHAELITKLNQAKPRAIGLDVILSEQEPPQAGGSASGDRQLAAALSQNGRTVLPVTLTNAGHGLTASLPTQELIKAAGALGHINLTHDNDGVVRSVFLREGQNGTWWQNFSAALLTLGESGAVMPVLPAGDVQTKAAGVDSWQRADQMYIPFAGNVGYIQSIPYVAVLRGEVPAEFFADKYVLIGATAPGMTDSYPTPVSGNTGAMPGIEIHAQILSNLMQEKSIHVATPLETILFAIVPIFMAMLGYLLLSPRLALFAAGMWLLMTVFTSYIGLRFMNIWLPPSVAIIGIVISYPLWSWRRLEAAINYLGQEFTRLDREPHLLPEEKIAPPAEDATDILEQRIAAMKNAARRVRDLRQFVSDNLDNLPDATLVTSVDGLILLANRHAKDYYWSLGRNDVRGSSVIELLAQLKMPVPVDQAVNLSFEWQHLLDLNHAQALLNGVSAQDHTGRDLLVKSGPCYSATNLLTGWIVSILDISTIRAIERSRDETLRFLSHDMRAPQASILALLELQHESSSELPQAELFARIEKACRKTLGLADNFVQLARAESQEYRLEEVDFQDLLFDAADEMWSLAKSRHIHLQVEIKDGEYPVNADRTLLTRALSNLMSNAINYSPDHTSILCTLWLTEVGEQTRIMCGICDHGYGIAETDQSKLFQRFQRVDLPDQPRHDGVGLGLVFVKTVIERHLGEISFISVAGQGTTFTLSLPLCRSI</sequence>
<dbReference type="InterPro" id="IPR036890">
    <property type="entry name" value="HATPase_C_sf"/>
</dbReference>
<dbReference type="SMART" id="SM01080">
    <property type="entry name" value="CHASE2"/>
    <property type="match status" value="1"/>
</dbReference>
<dbReference type="PANTHER" id="PTHR42878">
    <property type="entry name" value="TWO-COMPONENT HISTIDINE KINASE"/>
    <property type="match status" value="1"/>
</dbReference>
<dbReference type="PIRSF" id="PIRSF037347">
    <property type="entry name" value="STHK_CHASE2_PAS_prd"/>
    <property type="match status" value="1"/>
</dbReference>
<accession>A0ABW2J368</accession>
<evidence type="ECO:0000259" key="7">
    <source>
        <dbReference type="PROSITE" id="PS50109"/>
    </source>
</evidence>
<evidence type="ECO:0000313" key="9">
    <source>
        <dbReference type="Proteomes" id="UP001596379"/>
    </source>
</evidence>
<feature type="domain" description="Histidine kinase" evidence="7">
    <location>
        <begin position="576"/>
        <end position="794"/>
    </location>
</feature>
<dbReference type="InterPro" id="IPR003594">
    <property type="entry name" value="HATPase_dom"/>
</dbReference>
<dbReference type="InterPro" id="IPR005467">
    <property type="entry name" value="His_kinase_dom"/>
</dbReference>
<dbReference type="PANTHER" id="PTHR42878:SF12">
    <property type="entry name" value="SENSOR HISTIDINE KINASE YCBM"/>
    <property type="match status" value="1"/>
</dbReference>
<evidence type="ECO:0000256" key="4">
    <source>
        <dbReference type="ARBA" id="ARBA00022679"/>
    </source>
</evidence>
<dbReference type="InterPro" id="IPR017181">
    <property type="entry name" value="Sig_transdc_His_kin_CHASE2"/>
</dbReference>
<keyword evidence="6" id="KW-0812">Transmembrane</keyword>
<dbReference type="PRINTS" id="PR00344">
    <property type="entry name" value="BCTRLSENSOR"/>
</dbReference>
<dbReference type="Gene3D" id="3.30.450.20">
    <property type="entry name" value="PAS domain"/>
    <property type="match status" value="1"/>
</dbReference>
<dbReference type="Gene3D" id="1.10.287.130">
    <property type="match status" value="1"/>
</dbReference>
<feature type="transmembrane region" description="Helical" evidence="6">
    <location>
        <begin position="315"/>
        <end position="333"/>
    </location>
</feature>
<dbReference type="Proteomes" id="UP001596379">
    <property type="component" value="Unassembled WGS sequence"/>
</dbReference>
<evidence type="ECO:0000256" key="2">
    <source>
        <dbReference type="ARBA" id="ARBA00012438"/>
    </source>
</evidence>
<proteinExistence type="predicted"/>
<evidence type="ECO:0000256" key="1">
    <source>
        <dbReference type="ARBA" id="ARBA00000085"/>
    </source>
</evidence>
<dbReference type="CDD" id="cd00082">
    <property type="entry name" value="HisKA"/>
    <property type="match status" value="1"/>
</dbReference>
<dbReference type="Pfam" id="PF02518">
    <property type="entry name" value="HATPase_c"/>
    <property type="match status" value="1"/>
</dbReference>
<dbReference type="PROSITE" id="PS50109">
    <property type="entry name" value="HIS_KIN"/>
    <property type="match status" value="1"/>
</dbReference>
<keyword evidence="3" id="KW-0597">Phosphoprotein</keyword>
<dbReference type="EMBL" id="JBHTCC010000001">
    <property type="protein sequence ID" value="MFC7297847.1"/>
    <property type="molecule type" value="Genomic_DNA"/>
</dbReference>
<gene>
    <name evidence="8" type="ORF">ACFQO0_05320</name>
</gene>
<dbReference type="InterPro" id="IPR035965">
    <property type="entry name" value="PAS-like_dom_sf"/>
</dbReference>
<dbReference type="RefSeq" id="WP_382232972.1">
    <property type="nucleotide sequence ID" value="NZ_JBHTCC010000001.1"/>
</dbReference>
<protein>
    <recommendedName>
        <fullName evidence="2">histidine kinase</fullName>
        <ecNumber evidence="2">2.7.13.3</ecNumber>
    </recommendedName>
</protein>
<dbReference type="InterPro" id="IPR003661">
    <property type="entry name" value="HisK_dim/P_dom"/>
</dbReference>
<keyword evidence="5" id="KW-0418">Kinase</keyword>
<feature type="transmembrane region" description="Helical" evidence="6">
    <location>
        <begin position="362"/>
        <end position="380"/>
    </location>
</feature>
<dbReference type="InterPro" id="IPR050351">
    <property type="entry name" value="BphY/WalK/GraS-like"/>
</dbReference>
<evidence type="ECO:0000256" key="6">
    <source>
        <dbReference type="SAM" id="Phobius"/>
    </source>
</evidence>
<reference evidence="9" key="1">
    <citation type="journal article" date="2019" name="Int. J. Syst. Evol. Microbiol.">
        <title>The Global Catalogue of Microorganisms (GCM) 10K type strain sequencing project: providing services to taxonomists for standard genome sequencing and annotation.</title>
        <authorList>
            <consortium name="The Broad Institute Genomics Platform"/>
            <consortium name="The Broad Institute Genome Sequencing Center for Infectious Disease"/>
            <person name="Wu L."/>
            <person name="Ma J."/>
        </authorList>
    </citation>
    <scope>NUCLEOTIDE SEQUENCE [LARGE SCALE GENOMIC DNA]</scope>
    <source>
        <strain evidence="9">CCUG 36956</strain>
    </source>
</reference>
<dbReference type="InterPro" id="IPR007890">
    <property type="entry name" value="CHASE2"/>
</dbReference>
<evidence type="ECO:0000313" key="8">
    <source>
        <dbReference type="EMBL" id="MFC7297847.1"/>
    </source>
</evidence>
<evidence type="ECO:0000256" key="5">
    <source>
        <dbReference type="ARBA" id="ARBA00022777"/>
    </source>
</evidence>
<keyword evidence="4" id="KW-0808">Transferase</keyword>
<dbReference type="Pfam" id="PF05226">
    <property type="entry name" value="CHASE2"/>
    <property type="match status" value="1"/>
</dbReference>
<name>A0ABW2J368_9BURK</name>
<organism evidence="8 9">
    <name type="scientific">Herminiimonas aquatilis</name>
    <dbReference type="NCBI Taxonomy" id="345342"/>
    <lineage>
        <taxon>Bacteria</taxon>
        <taxon>Pseudomonadati</taxon>
        <taxon>Pseudomonadota</taxon>
        <taxon>Betaproteobacteria</taxon>
        <taxon>Burkholderiales</taxon>
        <taxon>Oxalobacteraceae</taxon>
        <taxon>Herminiimonas</taxon>
    </lineage>
</organism>
<dbReference type="InterPro" id="IPR004358">
    <property type="entry name" value="Sig_transdc_His_kin-like_C"/>
</dbReference>
<dbReference type="SMART" id="SM00387">
    <property type="entry name" value="HATPase_c"/>
    <property type="match status" value="1"/>
</dbReference>
<comment type="catalytic activity">
    <reaction evidence="1">
        <text>ATP + protein L-histidine = ADP + protein N-phospho-L-histidine.</text>
        <dbReference type="EC" id="2.7.13.3"/>
    </reaction>
</comment>
<dbReference type="EC" id="2.7.13.3" evidence="2"/>
<dbReference type="SUPFAM" id="SSF55785">
    <property type="entry name" value="PYP-like sensor domain (PAS domain)"/>
    <property type="match status" value="1"/>
</dbReference>
<comment type="caution">
    <text evidence="8">The sequence shown here is derived from an EMBL/GenBank/DDBJ whole genome shotgun (WGS) entry which is preliminary data.</text>
</comment>
<dbReference type="InterPro" id="IPR036097">
    <property type="entry name" value="HisK_dim/P_sf"/>
</dbReference>
<evidence type="ECO:0000256" key="3">
    <source>
        <dbReference type="ARBA" id="ARBA00022553"/>
    </source>
</evidence>
<keyword evidence="6" id="KW-1133">Transmembrane helix</keyword>
<dbReference type="SUPFAM" id="SSF47384">
    <property type="entry name" value="Homodimeric domain of signal transducing histidine kinase"/>
    <property type="match status" value="1"/>
</dbReference>
<dbReference type="SUPFAM" id="SSF55874">
    <property type="entry name" value="ATPase domain of HSP90 chaperone/DNA topoisomerase II/histidine kinase"/>
    <property type="match status" value="1"/>
</dbReference>
<keyword evidence="6" id="KW-0472">Membrane</keyword>
<dbReference type="Gene3D" id="3.30.565.10">
    <property type="entry name" value="Histidine kinase-like ATPase, C-terminal domain"/>
    <property type="match status" value="1"/>
</dbReference>
<keyword evidence="9" id="KW-1185">Reference proteome</keyword>